<dbReference type="InterPro" id="IPR002549">
    <property type="entry name" value="AI-2E-like"/>
</dbReference>
<evidence type="ECO:0000256" key="5">
    <source>
        <dbReference type="ARBA" id="ARBA00023136"/>
    </source>
</evidence>
<protein>
    <submittedName>
        <fullName evidence="7">AI-2E family transporter</fullName>
    </submittedName>
</protein>
<comment type="subcellular location">
    <subcellularLocation>
        <location evidence="1">Membrane</location>
        <topology evidence="1">Multi-pass membrane protein</topology>
    </subcellularLocation>
</comment>
<dbReference type="EMBL" id="CP136336">
    <property type="protein sequence ID" value="WOB05997.1"/>
    <property type="molecule type" value="Genomic_DNA"/>
</dbReference>
<dbReference type="PANTHER" id="PTHR21716:SF4">
    <property type="entry name" value="TRANSMEMBRANE PROTEIN 245"/>
    <property type="match status" value="1"/>
</dbReference>
<evidence type="ECO:0000256" key="6">
    <source>
        <dbReference type="SAM" id="Phobius"/>
    </source>
</evidence>
<dbReference type="Proteomes" id="UP001303946">
    <property type="component" value="Chromosome"/>
</dbReference>
<proteinExistence type="inferred from homology"/>
<evidence type="ECO:0000313" key="8">
    <source>
        <dbReference type="Proteomes" id="UP001303946"/>
    </source>
</evidence>
<comment type="similarity">
    <text evidence="2">Belongs to the autoinducer-2 exporter (AI-2E) (TC 2.A.86) family.</text>
</comment>
<feature type="transmembrane region" description="Helical" evidence="6">
    <location>
        <begin position="315"/>
        <end position="340"/>
    </location>
</feature>
<name>A0ABZ0CSV2_9BURK</name>
<evidence type="ECO:0000256" key="2">
    <source>
        <dbReference type="ARBA" id="ARBA00009773"/>
    </source>
</evidence>
<evidence type="ECO:0000256" key="1">
    <source>
        <dbReference type="ARBA" id="ARBA00004141"/>
    </source>
</evidence>
<keyword evidence="4 6" id="KW-1133">Transmembrane helix</keyword>
<feature type="transmembrane region" description="Helical" evidence="6">
    <location>
        <begin position="214"/>
        <end position="233"/>
    </location>
</feature>
<evidence type="ECO:0000256" key="3">
    <source>
        <dbReference type="ARBA" id="ARBA00022692"/>
    </source>
</evidence>
<feature type="transmembrane region" description="Helical" evidence="6">
    <location>
        <begin position="62"/>
        <end position="85"/>
    </location>
</feature>
<dbReference type="PANTHER" id="PTHR21716">
    <property type="entry name" value="TRANSMEMBRANE PROTEIN"/>
    <property type="match status" value="1"/>
</dbReference>
<keyword evidence="3 6" id="KW-0812">Transmembrane</keyword>
<dbReference type="RefSeq" id="WP_316698182.1">
    <property type="nucleotide sequence ID" value="NZ_CP136336.1"/>
</dbReference>
<keyword evidence="8" id="KW-1185">Reference proteome</keyword>
<feature type="transmembrane region" description="Helical" evidence="6">
    <location>
        <begin position="151"/>
        <end position="176"/>
    </location>
</feature>
<evidence type="ECO:0000256" key="4">
    <source>
        <dbReference type="ARBA" id="ARBA00022989"/>
    </source>
</evidence>
<reference evidence="7 8" key="1">
    <citation type="submission" date="2023-10" db="EMBL/GenBank/DDBJ databases">
        <title>Bacteria for the degradation of biodegradable plastic PBAT(Polybutylene adipate terephthalate).</title>
        <authorList>
            <person name="Weon H.-Y."/>
            <person name="Yeon J."/>
        </authorList>
    </citation>
    <scope>NUCLEOTIDE SEQUENCE [LARGE SCALE GENOMIC DNA]</scope>
    <source>
        <strain evidence="7 8">SBD 7-3</strain>
    </source>
</reference>
<organism evidence="7 8">
    <name type="scientific">Piscinibacter gummiphilus</name>
    <dbReference type="NCBI Taxonomy" id="946333"/>
    <lineage>
        <taxon>Bacteria</taxon>
        <taxon>Pseudomonadati</taxon>
        <taxon>Pseudomonadota</taxon>
        <taxon>Betaproteobacteria</taxon>
        <taxon>Burkholderiales</taxon>
        <taxon>Sphaerotilaceae</taxon>
        <taxon>Piscinibacter</taxon>
    </lineage>
</organism>
<dbReference type="Pfam" id="PF01594">
    <property type="entry name" value="AI-2E_transport"/>
    <property type="match status" value="1"/>
</dbReference>
<gene>
    <name evidence="7" type="ORF">RXV79_13805</name>
</gene>
<evidence type="ECO:0000313" key="7">
    <source>
        <dbReference type="EMBL" id="WOB05997.1"/>
    </source>
</evidence>
<accession>A0ABZ0CSV2</accession>
<feature type="transmembrane region" description="Helical" evidence="6">
    <location>
        <begin position="240"/>
        <end position="267"/>
    </location>
</feature>
<feature type="transmembrane region" description="Helical" evidence="6">
    <location>
        <begin position="12"/>
        <end position="42"/>
    </location>
</feature>
<feature type="transmembrane region" description="Helical" evidence="6">
    <location>
        <begin position="273"/>
        <end position="294"/>
    </location>
</feature>
<sequence length="359" mass="38441">MQTEDLQRKAFVALLVAVSAAFLWVIFPMFGAVLWGVTFAILFTPLHKRLQASLRLKPTWAAVLTTLLVLLLVVLPAVLVSGMVVQEASTLVEKLRSGEIDLGAYYRQLMRALPAWATRLLEGAGLGDLSSVQERLKQSAAGGSQPIAKRLWLVGQGTLDFAVNFFVMVYLLFFLLRDGPRLMQRIRHATPLDPAVQARLAKNFSAVVRSTVKGNILVALLQGALGGVALLVLGIPGAVLWAVVMAFLSLLPAVGAAMVWGPIAIYLLSMGQVAQGVGLIAFGTLVIGLVDNLLRPILVGKETRMPDWVVLISTIGGMSLFGINGFVIGPVIAALFIAVWDLTTDDSSATPEPSQKPTP</sequence>
<keyword evidence="5 6" id="KW-0472">Membrane</keyword>